<dbReference type="Pfam" id="PF14529">
    <property type="entry name" value="Exo_endo_phos_2"/>
    <property type="match status" value="1"/>
</dbReference>
<dbReference type="GO" id="GO:0003676">
    <property type="term" value="F:nucleic acid binding"/>
    <property type="evidence" value="ECO:0007669"/>
    <property type="project" value="InterPro"/>
</dbReference>
<dbReference type="SUPFAM" id="SSF56672">
    <property type="entry name" value="DNA/RNA polymerases"/>
    <property type="match status" value="1"/>
</dbReference>
<dbReference type="OrthoDB" id="8067603at2759"/>
<keyword evidence="4" id="KW-0695">RNA-directed DNA polymerase</keyword>
<dbReference type="EMBL" id="GDHF01008585">
    <property type="protein sequence ID" value="JAI43729.1"/>
    <property type="molecule type" value="Transcribed_RNA"/>
</dbReference>
<reference evidence="4" key="1">
    <citation type="submission" date="2015-06" db="EMBL/GenBank/DDBJ databases">
        <authorList>
            <person name="Hoefler B.C."/>
            <person name="Straight P.D."/>
        </authorList>
    </citation>
    <scope>NUCLEOTIDE SEQUENCE</scope>
</reference>
<dbReference type="Pfam" id="PF00075">
    <property type="entry name" value="RNase_H"/>
    <property type="match status" value="1"/>
</dbReference>
<sequence length="1227" mass="137877">MRILQWNMNGLLNNYPDLNILINEFSPDIISIQETHIPFNKKLHAPNKYDSYFYNSTQNTSCKQGIAVFIRKSLNHKEIPVSSNISCLAIEVDIGFKITIINCYIPPHQILSVRDISDVLNYFATPIIIMGDLNAWSPLWGSTATNKRGEIIEDIILSHDLIVLNDGSPTHFSTHGTFTHPDVILASATLAPKLTSLTLDDLHNSDHFPIITSLSTPKSYNVKPRSKFLTEKADWPTFCSLAISLSNNKPPCPNINAETTAIKSIIRSAAHLTIPQSSTKKFTAKLPYWSNLLAILRNNKKRLWTKFKRNRTDNNLIEYKKANAVFRKELKSAKRISLENITSNINPSSSPKQIWSDIKALTGCNKRFGLSHIHTDQGPLYSPQDIAEKFAQTWSSLSENSFFHTSFNSLKNQVFSEPYNNPSPSPKALSIEADITINEYDITISALAGKTPGADKISYPILKNIPNPIKSRLVNLYNKILNSGIYPQQWKIATIIPVPKPNKPTSHIENYRPISLLPCMSKVLEKIISTRIMWYARANELISPNQFGFQKGLGVIDPLLFFEHFASTALATRNHVSILSLDFEKAFDRVGAHIVLNELKRWKIGTKIYNIVKSFLCNRKFIVCANRHQSLIYNLYNGIPQGSPLSVTLFIIAFNKVSSIISSNPRVEHFAYADDVVIFTKIKDLQQVEHIFLKILNDINKWSERSGANISASKSSSFHICRKHNCSFPSLHMFNTQIPHTNTLKILGLIFDKTLSYKEHCKSVRLSLLSRLNIIKFLSSKYSLCHSNTIANVTKALLLSKIDHGLSIYGHCAKTHIKLILPPYHAAARRSIRAFPTSPIKAILPEAGLPNIVQRTARNTMVLIPKLFQARNVLLLRQVRTALKHTNVSCKPSTISRCLSIAKQLNIVATPTLVETAISPPYSSLTTSLITTSQQHRKQSTSNNEYQQLHNRALEHYNKTWEVVYTDGSKSDTGTAFAVTNKLGSTIAVYSLPPYCSVFTAEAAAILEAVLFASRNGKKTVICTDSKSAIDAIFNQSNCIPMIQKIRNIIMQHSNAIKIMWVPAHIGIRGNETADRRAKAACCEPLYISEHFTDKDIRKLVKQSISITFSSEWRDYKHHYKDCNPTGSKPYYGTSCPTRNIATFTRLRIGHTLATHAHLLNGTTKPNCPHCGSSDFNVMHILDNCPDLQQIRLSLFNNTKPSDYLKATNDRSINLIAKFVALSKLNI</sequence>
<evidence type="ECO:0000313" key="4">
    <source>
        <dbReference type="EMBL" id="JAI43729.1"/>
    </source>
</evidence>
<name>A0A0K8VY27_BACLA</name>
<dbReference type="InterPro" id="IPR000477">
    <property type="entry name" value="RT_dom"/>
</dbReference>
<keyword evidence="4" id="KW-0808">Transferase</keyword>
<dbReference type="InterPro" id="IPR036397">
    <property type="entry name" value="RNaseH_sf"/>
</dbReference>
<dbReference type="InterPro" id="IPR005135">
    <property type="entry name" value="Endo/exonuclease/phosphatase"/>
</dbReference>
<dbReference type="SUPFAM" id="SSF56219">
    <property type="entry name" value="DNase I-like"/>
    <property type="match status" value="1"/>
</dbReference>
<protein>
    <submittedName>
        <fullName evidence="4">Putative RNA-directed DNA polymerase from transposon X-element</fullName>
    </submittedName>
</protein>
<dbReference type="InterPro" id="IPR043502">
    <property type="entry name" value="DNA/RNA_pol_sf"/>
</dbReference>
<dbReference type="InterPro" id="IPR052560">
    <property type="entry name" value="RdDP_mobile_element"/>
</dbReference>
<evidence type="ECO:0000259" key="2">
    <source>
        <dbReference type="PROSITE" id="PS50879"/>
    </source>
</evidence>
<dbReference type="GO" id="GO:0042575">
    <property type="term" value="C:DNA polymerase complex"/>
    <property type="evidence" value="ECO:0007669"/>
    <property type="project" value="UniProtKB-ARBA"/>
</dbReference>
<dbReference type="EMBL" id="GDHF01010105">
    <property type="protein sequence ID" value="JAI42209.1"/>
    <property type="molecule type" value="Transcribed_RNA"/>
</dbReference>
<dbReference type="InterPro" id="IPR012337">
    <property type="entry name" value="RNaseH-like_sf"/>
</dbReference>
<dbReference type="GO" id="GO:0003964">
    <property type="term" value="F:RNA-directed DNA polymerase activity"/>
    <property type="evidence" value="ECO:0007669"/>
    <property type="project" value="UniProtKB-KW"/>
</dbReference>
<accession>A0A0K8VY27</accession>
<dbReference type="PROSITE" id="PS50879">
    <property type="entry name" value="RNASE_H_1"/>
    <property type="match status" value="1"/>
</dbReference>
<dbReference type="InterPro" id="IPR002156">
    <property type="entry name" value="RNaseH_domain"/>
</dbReference>
<evidence type="ECO:0000259" key="1">
    <source>
        <dbReference type="PROSITE" id="PS50878"/>
    </source>
</evidence>
<dbReference type="CDD" id="cd09276">
    <property type="entry name" value="Rnase_HI_RT_non_LTR"/>
    <property type="match status" value="1"/>
</dbReference>
<dbReference type="GO" id="GO:0004523">
    <property type="term" value="F:RNA-DNA hybrid ribonuclease activity"/>
    <property type="evidence" value="ECO:0007669"/>
    <property type="project" value="InterPro"/>
</dbReference>
<dbReference type="Gene3D" id="3.60.10.10">
    <property type="entry name" value="Endonuclease/exonuclease/phosphatase"/>
    <property type="match status" value="1"/>
</dbReference>
<dbReference type="Pfam" id="PF00078">
    <property type="entry name" value="RVT_1"/>
    <property type="match status" value="1"/>
</dbReference>
<dbReference type="InterPro" id="IPR036691">
    <property type="entry name" value="Endo/exonu/phosph_ase_sf"/>
</dbReference>
<evidence type="ECO:0000313" key="3">
    <source>
        <dbReference type="EMBL" id="JAI42209.1"/>
    </source>
</evidence>
<gene>
    <name evidence="4" type="primary">ORF2_6</name>
    <name evidence="3" type="synonym">ORF2_19</name>
    <name evidence="4" type="ORF">c1_g1_i2</name>
    <name evidence="3" type="ORF">c1_g1_i4</name>
</gene>
<dbReference type="SUPFAM" id="SSF53098">
    <property type="entry name" value="Ribonuclease H-like"/>
    <property type="match status" value="1"/>
</dbReference>
<proteinExistence type="predicted"/>
<organism evidence="4">
    <name type="scientific">Bactrocera latifrons</name>
    <name type="common">Malaysian fruit fly</name>
    <name type="synonym">Chaetodacus latifrons</name>
    <dbReference type="NCBI Taxonomy" id="174628"/>
    <lineage>
        <taxon>Eukaryota</taxon>
        <taxon>Metazoa</taxon>
        <taxon>Ecdysozoa</taxon>
        <taxon>Arthropoda</taxon>
        <taxon>Hexapoda</taxon>
        <taxon>Insecta</taxon>
        <taxon>Pterygota</taxon>
        <taxon>Neoptera</taxon>
        <taxon>Endopterygota</taxon>
        <taxon>Diptera</taxon>
        <taxon>Brachycera</taxon>
        <taxon>Muscomorpha</taxon>
        <taxon>Tephritoidea</taxon>
        <taxon>Tephritidae</taxon>
        <taxon>Bactrocera</taxon>
        <taxon>Bactrocera</taxon>
    </lineage>
</organism>
<keyword evidence="4" id="KW-0548">Nucleotidyltransferase</keyword>
<dbReference type="PROSITE" id="PS50878">
    <property type="entry name" value="RT_POL"/>
    <property type="match status" value="1"/>
</dbReference>
<dbReference type="CDD" id="cd01650">
    <property type="entry name" value="RT_nLTR_like"/>
    <property type="match status" value="1"/>
</dbReference>
<dbReference type="CDD" id="cd09077">
    <property type="entry name" value="R1-I-EN"/>
    <property type="match status" value="1"/>
</dbReference>
<dbReference type="PANTHER" id="PTHR36688:SF2">
    <property type="entry name" value="ENDONUCLEASE_EXONUCLEASE_PHOSPHATASE DOMAIN-CONTAINING PROTEIN"/>
    <property type="match status" value="1"/>
</dbReference>
<feature type="domain" description="RNase H type-1" evidence="2">
    <location>
        <begin position="958"/>
        <end position="1083"/>
    </location>
</feature>
<dbReference type="PANTHER" id="PTHR36688">
    <property type="entry name" value="ENDO/EXONUCLEASE/PHOSPHATASE DOMAIN-CONTAINING PROTEIN"/>
    <property type="match status" value="1"/>
</dbReference>
<dbReference type="AlphaFoldDB" id="A0A0K8VY27"/>
<feature type="domain" description="Reverse transcriptase" evidence="1">
    <location>
        <begin position="479"/>
        <end position="751"/>
    </location>
</feature>
<dbReference type="Gene3D" id="3.30.420.10">
    <property type="entry name" value="Ribonuclease H-like superfamily/Ribonuclease H"/>
    <property type="match status" value="1"/>
</dbReference>